<feature type="compositionally biased region" description="Low complexity" evidence="1">
    <location>
        <begin position="76"/>
        <end position="89"/>
    </location>
</feature>
<feature type="region of interest" description="Disordered" evidence="1">
    <location>
        <begin position="42"/>
        <end position="92"/>
    </location>
</feature>
<dbReference type="InterPro" id="IPR032335">
    <property type="entry name" value="Sam68-YY"/>
</dbReference>
<feature type="region of interest" description="Disordered" evidence="1">
    <location>
        <begin position="150"/>
        <end position="180"/>
    </location>
</feature>
<gene>
    <name evidence="3" type="ORF">J1605_007508</name>
</gene>
<feature type="domain" description="Sam68 tyrosine-rich" evidence="2">
    <location>
        <begin position="56"/>
        <end position="85"/>
    </location>
</feature>
<protein>
    <recommendedName>
        <fullName evidence="2">Sam68 tyrosine-rich domain-containing protein</fullName>
    </recommendedName>
</protein>
<dbReference type="EMBL" id="JAIQCJ010002027">
    <property type="protein sequence ID" value="KAJ8784952.1"/>
    <property type="molecule type" value="Genomic_DNA"/>
</dbReference>
<evidence type="ECO:0000313" key="4">
    <source>
        <dbReference type="Proteomes" id="UP001159641"/>
    </source>
</evidence>
<comment type="caution">
    <text evidence="3">The sequence shown here is derived from an EMBL/GenBank/DDBJ whole genome shotgun (WGS) entry which is preliminary data.</text>
</comment>
<proteinExistence type="predicted"/>
<name>A0AB34GWU3_ESCRO</name>
<dbReference type="AlphaFoldDB" id="A0AB34GWU3"/>
<reference evidence="3 4" key="1">
    <citation type="submission" date="2022-11" db="EMBL/GenBank/DDBJ databases">
        <title>Whole genome sequence of Eschrichtius robustus ER-17-0199.</title>
        <authorList>
            <person name="Bruniche-Olsen A."/>
            <person name="Black A.N."/>
            <person name="Fields C.J."/>
            <person name="Walden K."/>
            <person name="Dewoody J.A."/>
        </authorList>
    </citation>
    <scope>NUCLEOTIDE SEQUENCE [LARGE SCALE GENOMIC DNA]</scope>
    <source>
        <strain evidence="3">ER-17-0199</strain>
        <tissue evidence="3">Blubber</tissue>
    </source>
</reference>
<evidence type="ECO:0000313" key="3">
    <source>
        <dbReference type="EMBL" id="KAJ8784952.1"/>
    </source>
</evidence>
<dbReference type="Pfam" id="PF16568">
    <property type="entry name" value="Sam68-YY"/>
    <property type="match status" value="1"/>
</dbReference>
<organism evidence="3 4">
    <name type="scientific">Eschrichtius robustus</name>
    <name type="common">California gray whale</name>
    <name type="synonym">Eschrichtius gibbosus</name>
    <dbReference type="NCBI Taxonomy" id="9764"/>
    <lineage>
        <taxon>Eukaryota</taxon>
        <taxon>Metazoa</taxon>
        <taxon>Chordata</taxon>
        <taxon>Craniata</taxon>
        <taxon>Vertebrata</taxon>
        <taxon>Euteleostomi</taxon>
        <taxon>Mammalia</taxon>
        <taxon>Eutheria</taxon>
        <taxon>Laurasiatheria</taxon>
        <taxon>Artiodactyla</taxon>
        <taxon>Whippomorpha</taxon>
        <taxon>Cetacea</taxon>
        <taxon>Mysticeti</taxon>
        <taxon>Eschrichtiidae</taxon>
        <taxon>Eschrichtius</taxon>
    </lineage>
</organism>
<keyword evidence="4" id="KW-1185">Reference proteome</keyword>
<sequence length="180" mass="19796">MKQKDRNLDDTEGLMRHKSLQRHLIPFKPQRRDVAPALLPRLTRCDLPPQASVSADYDDGYGTAYDEQSYDSYDNSYSAPAQSQSKAQSLTQEVLPELEGVVHGTDEAGEGVTAASAVSGCRLRTVGSSREPATRLQAVLKMFFDTSRRSGKSTEQKLLGPHCPPWQPSAHVPVERSKGV</sequence>
<accession>A0AB34GWU3</accession>
<evidence type="ECO:0000259" key="2">
    <source>
        <dbReference type="Pfam" id="PF16568"/>
    </source>
</evidence>
<evidence type="ECO:0000256" key="1">
    <source>
        <dbReference type="SAM" id="MobiDB-lite"/>
    </source>
</evidence>
<dbReference type="Proteomes" id="UP001159641">
    <property type="component" value="Unassembled WGS sequence"/>
</dbReference>